<name>A0AAE0UQ47_9TELE</name>
<sequence>MPFRIIEPPYLTYPYRGMVAWWLGGWHVCLTPPGLGVRFPPPPCVWSLHVLPVPRGFPLGTLVSSPSPKTCIVG</sequence>
<proteinExistence type="predicted"/>
<evidence type="ECO:0000313" key="1">
    <source>
        <dbReference type="EMBL" id="KAK3514560.1"/>
    </source>
</evidence>
<keyword evidence="2" id="KW-1185">Reference proteome</keyword>
<dbReference type="AlphaFoldDB" id="A0AAE0UQ47"/>
<gene>
    <name evidence="1" type="ORF">QTP70_021613</name>
</gene>
<dbReference type="EMBL" id="JAUCMX010000021">
    <property type="protein sequence ID" value="KAK3514560.1"/>
    <property type="molecule type" value="Genomic_DNA"/>
</dbReference>
<evidence type="ECO:0000313" key="2">
    <source>
        <dbReference type="Proteomes" id="UP001274896"/>
    </source>
</evidence>
<organism evidence="1 2">
    <name type="scientific">Hemibagrus guttatus</name>
    <dbReference type="NCBI Taxonomy" id="175788"/>
    <lineage>
        <taxon>Eukaryota</taxon>
        <taxon>Metazoa</taxon>
        <taxon>Chordata</taxon>
        <taxon>Craniata</taxon>
        <taxon>Vertebrata</taxon>
        <taxon>Euteleostomi</taxon>
        <taxon>Actinopterygii</taxon>
        <taxon>Neopterygii</taxon>
        <taxon>Teleostei</taxon>
        <taxon>Ostariophysi</taxon>
        <taxon>Siluriformes</taxon>
        <taxon>Bagridae</taxon>
        <taxon>Hemibagrus</taxon>
    </lineage>
</organism>
<accession>A0AAE0UQ47</accession>
<dbReference type="Proteomes" id="UP001274896">
    <property type="component" value="Unassembled WGS sequence"/>
</dbReference>
<protein>
    <submittedName>
        <fullName evidence="1">Uncharacterized protein</fullName>
    </submittedName>
</protein>
<reference evidence="1" key="1">
    <citation type="submission" date="2023-06" db="EMBL/GenBank/DDBJ databases">
        <title>Male Hemibagrus guttatus genome.</title>
        <authorList>
            <person name="Bian C."/>
        </authorList>
    </citation>
    <scope>NUCLEOTIDE SEQUENCE</scope>
    <source>
        <strain evidence="1">Male_cb2023</strain>
        <tissue evidence="1">Muscle</tissue>
    </source>
</reference>
<comment type="caution">
    <text evidence="1">The sequence shown here is derived from an EMBL/GenBank/DDBJ whole genome shotgun (WGS) entry which is preliminary data.</text>
</comment>